<accession>A0A1I7XVR0</accession>
<proteinExistence type="predicted"/>
<dbReference type="Proteomes" id="UP000095283">
    <property type="component" value="Unplaced"/>
</dbReference>
<protein>
    <submittedName>
        <fullName evidence="3">Zf-met2 domain-containing protein</fullName>
    </submittedName>
</protein>
<keyword evidence="1" id="KW-0175">Coiled coil</keyword>
<keyword evidence="2" id="KW-1185">Reference proteome</keyword>
<name>A0A1I7XVR0_HETBA</name>
<evidence type="ECO:0000313" key="3">
    <source>
        <dbReference type="WBParaSite" id="Hba_21633"/>
    </source>
</evidence>
<dbReference type="AlphaFoldDB" id="A0A1I7XVR0"/>
<dbReference type="WBParaSite" id="Hba_21633">
    <property type="protein sequence ID" value="Hba_21633"/>
    <property type="gene ID" value="Hba_21633"/>
</dbReference>
<evidence type="ECO:0000256" key="1">
    <source>
        <dbReference type="SAM" id="Coils"/>
    </source>
</evidence>
<evidence type="ECO:0000313" key="2">
    <source>
        <dbReference type="Proteomes" id="UP000095283"/>
    </source>
</evidence>
<reference evidence="3" key="1">
    <citation type="submission" date="2016-11" db="UniProtKB">
        <authorList>
            <consortium name="WormBaseParasite"/>
        </authorList>
    </citation>
    <scope>IDENTIFICATION</scope>
</reference>
<organism evidence="2 3">
    <name type="scientific">Heterorhabditis bacteriophora</name>
    <name type="common">Entomopathogenic nematode worm</name>
    <dbReference type="NCBI Taxonomy" id="37862"/>
    <lineage>
        <taxon>Eukaryota</taxon>
        <taxon>Metazoa</taxon>
        <taxon>Ecdysozoa</taxon>
        <taxon>Nematoda</taxon>
        <taxon>Chromadorea</taxon>
        <taxon>Rhabditida</taxon>
        <taxon>Rhabditina</taxon>
        <taxon>Rhabditomorpha</taxon>
        <taxon>Strongyloidea</taxon>
        <taxon>Heterorhabditidae</taxon>
        <taxon>Heterorhabditis</taxon>
    </lineage>
</organism>
<sequence>MDLHCGQVHPQLKEHAKSNHRLKHAMVELRKQAEDVKAQKKTCIYSGDQNYWQQIAPSAVIGLSIITRF</sequence>
<feature type="coiled-coil region" evidence="1">
    <location>
        <begin position="12"/>
        <end position="39"/>
    </location>
</feature>